<dbReference type="Proteomes" id="UP000315636">
    <property type="component" value="Unassembled WGS sequence"/>
</dbReference>
<sequence length="235" mass="26644">MVTLDFEVITKMKPEDRKPTGSVEKIPRLKWKRLMAKKWFFPAIYLAVAALILSLVWWYQNAQDMGVTKPNTGLEELRQEETTPADQTVEQMKLPVNSDSKANQQKGYYEESGSEKSKEAALVQYDKTFWPHTGLDFTRKDGKSFDVLAAVSGKVIKVEENPLTGKQVELKHKNGLVTVYQSLSNPRVQVGDTVEQGDKIAEAGRNKFEKEAGIHLHFEVRKDGKSVNPESYLKN</sequence>
<dbReference type="PANTHER" id="PTHR21666">
    <property type="entry name" value="PEPTIDASE-RELATED"/>
    <property type="match status" value="1"/>
</dbReference>
<feature type="transmembrane region" description="Helical" evidence="1">
    <location>
        <begin position="39"/>
        <end position="59"/>
    </location>
</feature>
<keyword evidence="1" id="KW-1133">Transmembrane helix</keyword>
<dbReference type="Pfam" id="PF01551">
    <property type="entry name" value="Peptidase_M23"/>
    <property type="match status" value="1"/>
</dbReference>
<protein>
    <submittedName>
        <fullName evidence="3">Peptidase family M23</fullName>
    </submittedName>
</protein>
<reference evidence="3 4" key="1">
    <citation type="submission" date="2017-05" db="EMBL/GenBank/DDBJ databases">
        <authorList>
            <person name="Varghese N."/>
            <person name="Submissions S."/>
        </authorList>
    </citation>
    <scope>NUCLEOTIDE SEQUENCE [LARGE SCALE GENOMIC DNA]</scope>
    <source>
        <strain evidence="3 4">DSM 45474</strain>
    </source>
</reference>
<evidence type="ECO:0000259" key="2">
    <source>
        <dbReference type="Pfam" id="PF01551"/>
    </source>
</evidence>
<dbReference type="GO" id="GO:0004222">
    <property type="term" value="F:metalloendopeptidase activity"/>
    <property type="evidence" value="ECO:0007669"/>
    <property type="project" value="TreeGrafter"/>
</dbReference>
<keyword evidence="4" id="KW-1185">Reference proteome</keyword>
<dbReference type="InterPro" id="IPR016047">
    <property type="entry name" value="M23ase_b-sheet_dom"/>
</dbReference>
<evidence type="ECO:0000313" key="4">
    <source>
        <dbReference type="Proteomes" id="UP000315636"/>
    </source>
</evidence>
<evidence type="ECO:0000313" key="3">
    <source>
        <dbReference type="EMBL" id="SMO66809.1"/>
    </source>
</evidence>
<keyword evidence="1" id="KW-0472">Membrane</keyword>
<dbReference type="SUPFAM" id="SSF51261">
    <property type="entry name" value="Duplicated hybrid motif"/>
    <property type="match status" value="1"/>
</dbReference>
<keyword evidence="1" id="KW-0812">Transmembrane</keyword>
<proteinExistence type="predicted"/>
<dbReference type="InterPro" id="IPR011055">
    <property type="entry name" value="Dup_hybrid_motif"/>
</dbReference>
<dbReference type="CDD" id="cd12797">
    <property type="entry name" value="M23_peptidase"/>
    <property type="match status" value="1"/>
</dbReference>
<dbReference type="PANTHER" id="PTHR21666:SF291">
    <property type="entry name" value="STAGE II SPORULATION PROTEIN Q"/>
    <property type="match status" value="1"/>
</dbReference>
<organism evidence="3 4">
    <name type="scientific">Melghirimyces algeriensis</name>
    <dbReference type="NCBI Taxonomy" id="910412"/>
    <lineage>
        <taxon>Bacteria</taxon>
        <taxon>Bacillati</taxon>
        <taxon>Bacillota</taxon>
        <taxon>Bacilli</taxon>
        <taxon>Bacillales</taxon>
        <taxon>Thermoactinomycetaceae</taxon>
        <taxon>Melghirimyces</taxon>
    </lineage>
</organism>
<gene>
    <name evidence="3" type="ORF">SAMN06264849_105126</name>
</gene>
<feature type="domain" description="M23ase beta-sheet core" evidence="2">
    <location>
        <begin position="131"/>
        <end position="229"/>
    </location>
</feature>
<dbReference type="AlphaFoldDB" id="A0A521D554"/>
<evidence type="ECO:0000256" key="1">
    <source>
        <dbReference type="SAM" id="Phobius"/>
    </source>
</evidence>
<accession>A0A521D554</accession>
<dbReference type="EMBL" id="FXTI01000005">
    <property type="protein sequence ID" value="SMO66809.1"/>
    <property type="molecule type" value="Genomic_DNA"/>
</dbReference>
<dbReference type="Gene3D" id="2.70.70.10">
    <property type="entry name" value="Glucose Permease (Domain IIA)"/>
    <property type="match status" value="1"/>
</dbReference>
<dbReference type="InterPro" id="IPR050570">
    <property type="entry name" value="Cell_wall_metabolism_enzyme"/>
</dbReference>
<name>A0A521D554_9BACL</name>